<organism evidence="4">
    <name type="scientific">Tanacetum cinerariifolium</name>
    <name type="common">Dalmatian daisy</name>
    <name type="synonym">Chrysanthemum cinerariifolium</name>
    <dbReference type="NCBI Taxonomy" id="118510"/>
    <lineage>
        <taxon>Eukaryota</taxon>
        <taxon>Viridiplantae</taxon>
        <taxon>Streptophyta</taxon>
        <taxon>Embryophyta</taxon>
        <taxon>Tracheophyta</taxon>
        <taxon>Spermatophyta</taxon>
        <taxon>Magnoliopsida</taxon>
        <taxon>eudicotyledons</taxon>
        <taxon>Gunneridae</taxon>
        <taxon>Pentapetalae</taxon>
        <taxon>asterids</taxon>
        <taxon>campanulids</taxon>
        <taxon>Asterales</taxon>
        <taxon>Asteraceae</taxon>
        <taxon>Asteroideae</taxon>
        <taxon>Anthemideae</taxon>
        <taxon>Anthemidinae</taxon>
        <taxon>Tanacetum</taxon>
    </lineage>
</organism>
<protein>
    <submittedName>
        <fullName evidence="4">Toll/interleukin-1 receptor-like protein</fullName>
    </submittedName>
</protein>
<dbReference type="InterPro" id="IPR018451">
    <property type="entry name" value="NAF/FISL_domain"/>
</dbReference>
<dbReference type="PANTHER" id="PTHR32009">
    <property type="entry name" value="TMV RESISTANCE PROTEIN N-LIKE"/>
    <property type="match status" value="1"/>
</dbReference>
<sequence length="248" mass="28591">MTRPHSFRLLKDKDKDKDRSVKDLKAFGTMKESTSSPAFCNAFELISSMSYGFDLSTLFEINEKKNVASIFTSKFSAANIVERIERAARELSTLDSPRISYDVFLSFRGEDTRYSFTDHLYDALKRAGIDHTFKDNEEINKGGELKPEIERAIKESRASIVVLSENYATSAWCLDELSLILEQRWECNRFVLPIFYHVNPSDIRKRSEIPMIEVDAYPRWAYYKMTHWKNALKEVADLAGMVISGHDS</sequence>
<evidence type="ECO:0000256" key="1">
    <source>
        <dbReference type="ARBA" id="ARBA00023027"/>
    </source>
</evidence>
<evidence type="ECO:0000259" key="2">
    <source>
        <dbReference type="PROSITE" id="PS50104"/>
    </source>
</evidence>
<dbReference type="Pfam" id="PF03822">
    <property type="entry name" value="NAF"/>
    <property type="match status" value="1"/>
</dbReference>
<dbReference type="InterPro" id="IPR000157">
    <property type="entry name" value="TIR_dom"/>
</dbReference>
<evidence type="ECO:0000259" key="3">
    <source>
        <dbReference type="PROSITE" id="PS50816"/>
    </source>
</evidence>
<dbReference type="EMBL" id="BKCJ010003813">
    <property type="protein sequence ID" value="GEU57343.1"/>
    <property type="molecule type" value="Genomic_DNA"/>
</dbReference>
<dbReference type="SMART" id="SM00255">
    <property type="entry name" value="TIR"/>
    <property type="match status" value="1"/>
</dbReference>
<accession>A0A6L2L6A4</accession>
<dbReference type="GO" id="GO:0007165">
    <property type="term" value="P:signal transduction"/>
    <property type="evidence" value="ECO:0007669"/>
    <property type="project" value="InterPro"/>
</dbReference>
<gene>
    <name evidence="4" type="ORF">Tci_029321</name>
</gene>
<dbReference type="Gene3D" id="3.40.50.10140">
    <property type="entry name" value="Toll/interleukin-1 receptor homology (TIR) domain"/>
    <property type="match status" value="1"/>
</dbReference>
<dbReference type="Gene3D" id="3.30.310.80">
    <property type="entry name" value="Kinase associated domain 1, KA1"/>
    <property type="match status" value="1"/>
</dbReference>
<dbReference type="InterPro" id="IPR004041">
    <property type="entry name" value="NAF_dom"/>
</dbReference>
<name>A0A6L2L6A4_TANCI</name>
<keyword evidence="4" id="KW-0675">Receptor</keyword>
<feature type="domain" description="TIR" evidence="2">
    <location>
        <begin position="99"/>
        <end position="248"/>
    </location>
</feature>
<dbReference type="PROSITE" id="PS50816">
    <property type="entry name" value="NAF"/>
    <property type="match status" value="1"/>
</dbReference>
<dbReference type="InterPro" id="IPR035897">
    <property type="entry name" value="Toll_tir_struct_dom_sf"/>
</dbReference>
<keyword evidence="1" id="KW-0520">NAD</keyword>
<evidence type="ECO:0000313" key="4">
    <source>
        <dbReference type="EMBL" id="GEU57343.1"/>
    </source>
</evidence>
<feature type="domain" description="NAF" evidence="3">
    <location>
        <begin position="35"/>
        <end position="60"/>
    </location>
</feature>
<dbReference type="AlphaFoldDB" id="A0A6L2L6A4"/>
<comment type="caution">
    <text evidence="4">The sequence shown here is derived from an EMBL/GenBank/DDBJ whole genome shotgun (WGS) entry which is preliminary data.</text>
</comment>
<dbReference type="PROSITE" id="PS50104">
    <property type="entry name" value="TIR"/>
    <property type="match status" value="1"/>
</dbReference>
<proteinExistence type="predicted"/>
<dbReference type="Pfam" id="PF01582">
    <property type="entry name" value="TIR"/>
    <property type="match status" value="1"/>
</dbReference>
<dbReference type="PANTHER" id="PTHR32009:SF133">
    <property type="entry name" value="TIR DOMAIN-CONTAINING PROTEIN"/>
    <property type="match status" value="1"/>
</dbReference>
<dbReference type="SUPFAM" id="SSF52200">
    <property type="entry name" value="Toll/Interleukin receptor TIR domain"/>
    <property type="match status" value="1"/>
</dbReference>
<reference evidence="4" key="1">
    <citation type="journal article" date="2019" name="Sci. Rep.">
        <title>Draft genome of Tanacetum cinerariifolium, the natural source of mosquito coil.</title>
        <authorList>
            <person name="Yamashiro T."/>
            <person name="Shiraishi A."/>
            <person name="Satake H."/>
            <person name="Nakayama K."/>
        </authorList>
    </citation>
    <scope>NUCLEOTIDE SEQUENCE</scope>
</reference>